<keyword evidence="3" id="KW-1185">Reference proteome</keyword>
<dbReference type="RefSeq" id="WP_370717949.1">
    <property type="nucleotide sequence ID" value="NZ_JBGGTQ010000003.1"/>
</dbReference>
<accession>A0ABV4I074</accession>
<dbReference type="PANTHER" id="PTHR13369:SF3">
    <property type="entry name" value="METHYLTRANSFERASE DOMAIN-CONTAINING PROTEIN"/>
    <property type="match status" value="1"/>
</dbReference>
<dbReference type="EMBL" id="JBGGTQ010000003">
    <property type="protein sequence ID" value="MEZ0491895.1"/>
    <property type="molecule type" value="Genomic_DNA"/>
</dbReference>
<proteinExistence type="predicted"/>
<dbReference type="GO" id="GO:0032259">
    <property type="term" value="P:methylation"/>
    <property type="evidence" value="ECO:0007669"/>
    <property type="project" value="UniProtKB-KW"/>
</dbReference>
<keyword evidence="2" id="KW-0808">Transferase</keyword>
<dbReference type="Pfam" id="PF13679">
    <property type="entry name" value="Methyltransf_32"/>
    <property type="match status" value="1"/>
</dbReference>
<sequence length="408" mass="43132">MPTDLTSALADVRTLLLDTPHLARAVAAGRRKGTEAPAAERVEVRPVLLKAGPHLQFTARTGPVVSTRNVPVDAAGAAVDDLLAEPYGNLHVETATEVVQVRVTKKGDAQVHRAAARHEAGPVGHDKAKNRIVDPGDPMFRVLGAGGDKRRQVEAFVRQLAPLTGTVLSRPGDRLRAVDLGCGNAYLTFAAHRWLGDAAQARGKALTTVGVDVREDVVATGRRAAAEAGLVGLEFAVGSIADAEPFGAGHAGSAPDVVMALHACDTATDEALARAVRWGAPLVLAAPCCHRDVQRQLHGNRAPLVRHAILRERFADVLTDTLRSLVLQLLGYRVEVVEFIDSAHTPRNAMIRAVRTGSGPRPAARAELLAELDDLTRTWGVSPALARMLEPELAAVRTATGEAAQAAL</sequence>
<dbReference type="InterPro" id="IPR025714">
    <property type="entry name" value="Methyltranfer_dom"/>
</dbReference>
<evidence type="ECO:0000313" key="2">
    <source>
        <dbReference type="EMBL" id="MEZ0491895.1"/>
    </source>
</evidence>
<feature type="domain" description="Methyltransferase" evidence="1">
    <location>
        <begin position="148"/>
        <end position="296"/>
    </location>
</feature>
<protein>
    <submittedName>
        <fullName evidence="2">SAM-dependent methyltransferase</fullName>
    </submittedName>
</protein>
<gene>
    <name evidence="2" type="ORF">AB2L28_06540</name>
</gene>
<organism evidence="2 3">
    <name type="scientific">Kineococcus mangrovi</name>
    <dbReference type="NCBI Taxonomy" id="1660183"/>
    <lineage>
        <taxon>Bacteria</taxon>
        <taxon>Bacillati</taxon>
        <taxon>Actinomycetota</taxon>
        <taxon>Actinomycetes</taxon>
        <taxon>Kineosporiales</taxon>
        <taxon>Kineosporiaceae</taxon>
        <taxon>Kineococcus</taxon>
    </lineage>
</organism>
<keyword evidence="2" id="KW-0489">Methyltransferase</keyword>
<evidence type="ECO:0000259" key="1">
    <source>
        <dbReference type="Pfam" id="PF13679"/>
    </source>
</evidence>
<comment type="caution">
    <text evidence="2">The sequence shown here is derived from an EMBL/GenBank/DDBJ whole genome shotgun (WGS) entry which is preliminary data.</text>
</comment>
<evidence type="ECO:0000313" key="3">
    <source>
        <dbReference type="Proteomes" id="UP001566476"/>
    </source>
</evidence>
<dbReference type="SUPFAM" id="SSF53335">
    <property type="entry name" value="S-adenosyl-L-methionine-dependent methyltransferases"/>
    <property type="match status" value="1"/>
</dbReference>
<dbReference type="Proteomes" id="UP001566476">
    <property type="component" value="Unassembled WGS sequence"/>
</dbReference>
<reference evidence="2 3" key="1">
    <citation type="submission" date="2024-07" db="EMBL/GenBank/DDBJ databases">
        <authorList>
            <person name="Thanompreechachai J."/>
            <person name="Duangmal K."/>
        </authorList>
    </citation>
    <scope>NUCLEOTIDE SEQUENCE [LARGE SCALE GENOMIC DNA]</scope>
    <source>
        <strain evidence="2 3">TBRC 1896</strain>
    </source>
</reference>
<name>A0ABV4I074_9ACTN</name>
<dbReference type="InterPro" id="IPR029063">
    <property type="entry name" value="SAM-dependent_MTases_sf"/>
</dbReference>
<dbReference type="PANTHER" id="PTHR13369">
    <property type="match status" value="1"/>
</dbReference>
<dbReference type="CDD" id="cd02440">
    <property type="entry name" value="AdoMet_MTases"/>
    <property type="match status" value="1"/>
</dbReference>
<dbReference type="GO" id="GO:0008168">
    <property type="term" value="F:methyltransferase activity"/>
    <property type="evidence" value="ECO:0007669"/>
    <property type="project" value="UniProtKB-KW"/>
</dbReference>
<dbReference type="Gene3D" id="3.40.50.150">
    <property type="entry name" value="Vaccinia Virus protein VP39"/>
    <property type="match status" value="1"/>
</dbReference>